<dbReference type="Pfam" id="PF16197">
    <property type="entry name" value="KAsynt_C_assoc"/>
    <property type="match status" value="1"/>
</dbReference>
<organism evidence="10 11">
    <name type="scientific">Magnetospirillum fulvum</name>
    <name type="common">Rhodospirillum fulvum</name>
    <dbReference type="NCBI Taxonomy" id="1082"/>
    <lineage>
        <taxon>Bacteria</taxon>
        <taxon>Pseudomonadati</taxon>
        <taxon>Pseudomonadota</taxon>
        <taxon>Alphaproteobacteria</taxon>
        <taxon>Rhodospirillales</taxon>
        <taxon>Rhodospirillaceae</taxon>
        <taxon>Magnetospirillum</taxon>
    </lineage>
</organism>
<dbReference type="Pfam" id="PF08659">
    <property type="entry name" value="KR"/>
    <property type="match status" value="1"/>
</dbReference>
<dbReference type="Pfam" id="PF00109">
    <property type="entry name" value="ketoacyl-synt"/>
    <property type="match status" value="1"/>
</dbReference>
<dbReference type="FunFam" id="3.40.50.720:FF:000209">
    <property type="entry name" value="Polyketide synthase Pks12"/>
    <property type="match status" value="1"/>
</dbReference>
<name>A0A1H6JDS4_MAGFU</name>
<dbReference type="Pfam" id="PF14765">
    <property type="entry name" value="PS-DH"/>
    <property type="match status" value="1"/>
</dbReference>
<dbReference type="InterPro" id="IPR016035">
    <property type="entry name" value="Acyl_Trfase/lysoPLipase"/>
</dbReference>
<evidence type="ECO:0000313" key="10">
    <source>
        <dbReference type="EMBL" id="SEH60374.1"/>
    </source>
</evidence>
<dbReference type="SUPFAM" id="SSF50129">
    <property type="entry name" value="GroES-like"/>
    <property type="match status" value="1"/>
</dbReference>
<dbReference type="PROSITE" id="PS00606">
    <property type="entry name" value="KS3_1"/>
    <property type="match status" value="1"/>
</dbReference>
<dbReference type="SUPFAM" id="SSF52151">
    <property type="entry name" value="FabD/lysophospholipase-like"/>
    <property type="match status" value="1"/>
</dbReference>
<dbReference type="PROSITE" id="PS52004">
    <property type="entry name" value="KS3_2"/>
    <property type="match status" value="1"/>
</dbReference>
<dbReference type="GO" id="GO:0031177">
    <property type="term" value="F:phosphopantetheine binding"/>
    <property type="evidence" value="ECO:0007669"/>
    <property type="project" value="InterPro"/>
</dbReference>
<protein>
    <submittedName>
        <fullName evidence="10">Acyl transferase domain-containing protein</fullName>
    </submittedName>
</protein>
<dbReference type="GO" id="GO:0005737">
    <property type="term" value="C:cytoplasm"/>
    <property type="evidence" value="ECO:0007669"/>
    <property type="project" value="TreeGrafter"/>
</dbReference>
<feature type="active site" description="Proton donor; for dehydratase activity" evidence="6">
    <location>
        <position position="1146"/>
    </location>
</feature>
<dbReference type="InterPro" id="IPR049900">
    <property type="entry name" value="PKS_mFAS_DH"/>
</dbReference>
<dbReference type="Pfam" id="PF02801">
    <property type="entry name" value="Ketoacyl-synt_C"/>
    <property type="match status" value="1"/>
</dbReference>
<dbReference type="SMART" id="SM00827">
    <property type="entry name" value="PKS_AT"/>
    <property type="match status" value="1"/>
</dbReference>
<dbReference type="Gene3D" id="3.30.70.3290">
    <property type="match status" value="1"/>
</dbReference>
<dbReference type="GO" id="GO:0016491">
    <property type="term" value="F:oxidoreductase activity"/>
    <property type="evidence" value="ECO:0007669"/>
    <property type="project" value="InterPro"/>
</dbReference>
<dbReference type="FunFam" id="3.40.366.10:FF:000002">
    <property type="entry name" value="Probable polyketide synthase 2"/>
    <property type="match status" value="1"/>
</dbReference>
<dbReference type="SMART" id="SM00829">
    <property type="entry name" value="PKS_ER"/>
    <property type="match status" value="1"/>
</dbReference>
<evidence type="ECO:0000256" key="5">
    <source>
        <dbReference type="ARBA" id="ARBA00054155"/>
    </source>
</evidence>
<evidence type="ECO:0000256" key="6">
    <source>
        <dbReference type="PROSITE-ProRule" id="PRU01363"/>
    </source>
</evidence>
<dbReference type="InterPro" id="IPR014043">
    <property type="entry name" value="Acyl_transferase_dom"/>
</dbReference>
<dbReference type="InterPro" id="IPR049552">
    <property type="entry name" value="PKS_DH_N"/>
</dbReference>
<dbReference type="CDD" id="cd05195">
    <property type="entry name" value="enoyl_red"/>
    <property type="match status" value="1"/>
</dbReference>
<dbReference type="FunFam" id="3.40.47.10:FF:000019">
    <property type="entry name" value="Polyketide synthase type I"/>
    <property type="match status" value="1"/>
</dbReference>
<dbReference type="GO" id="GO:0071770">
    <property type="term" value="P:DIM/DIP cell wall layer assembly"/>
    <property type="evidence" value="ECO:0007669"/>
    <property type="project" value="TreeGrafter"/>
</dbReference>
<keyword evidence="2" id="KW-0597">Phosphoprotein</keyword>
<dbReference type="InterPro" id="IPR018201">
    <property type="entry name" value="Ketoacyl_synth_AS"/>
</dbReference>
<dbReference type="SMART" id="SM00825">
    <property type="entry name" value="PKS_KS"/>
    <property type="match status" value="1"/>
</dbReference>
<comment type="function">
    <text evidence="5">Involved in production of the polyketide antibiotic thailandamide.</text>
</comment>
<sequence>MNDVTSPESITPDGSADVLKKTFIALKKTQNRLHEIEAARSEPIAVVGIACRLPGGANDPEALWQMLRRGDNTSVPIPPERWESEHFYHPSPDAPGTTHAVRANFIDRPIDQFDAPFFGISSKEAISLDPQQRLLLEVAWEAIEDAGLNPIALRGSRTGVYVGISSDDYTQAHRHSGRLDLIDGYALTGTCFAPASGRISYTLGFEGPSMAVDTACSSSLVAVHLAAQGLRNGESDMALAAGINLILSPIFHIASSKLGTISPDGLCKTFDSSADGYGRGEGCGVIVLKRLSDAIAAKDRILGLIRGSAVNQDGKSNGLTAPNGLAQEKVIQRALASAGLSPADIGYIEAHGTGTPLGDPIEVEAIGRIMQTVRGADDPVLISTIKTNIGHLEAGAGIAGLIKALLCLRHGEIPPHLHLSSPSPHIPWGQYPFRVPTELTPWPQGDKPRRAGVSSFGFSGTNAHVIVEEAPREVPRVGVPAPGPQVLPLSARSAEALRALTERVADYLDSSTAPLADIAHTAGAGRSHFGFRLAAVGSSGPEIAQSLRQSLAGSAPRTVVTGSKAERPKIAFLFTGQGSQYVGMGRALYRDQPVFRAALDACDQILRPRLGESLLDLIYGPQADNERLQQTGFAQPAIFAIEYALSELWRSWGVTPDIVAGHSIGEFVAAHVAGVIGLEDALTLVAERGRLMQALPSGGAMASIAAPEAEVAAAVARVAGRGVPLSVAAINTPEDIVIAGPADSVAEVRRGFEAQGRRTQELRVSHAFHSPLMRPMVETFAGVAGQVAYRPALLPMVSTVSGAKAGPGDLSSAAYWSGQVEAPVRFAAAARTLAEDGVSVFLEIGAAPILTALARTSVEAEGRVFLPSLTRPAAGAVPDAEADHRTLALAVAALFAQGAEIDWAGRDAPFDPRRVAFPGYPFQRKSYYLAPLPDSGGTATVGRNHGWLGQKIVSPLFARGTVLFQAHFTAEQPSFLREHKIFGRIISPAAAHLSMAFGAVRDLTGAGARQLDDVSFTAPLVVDDDEPRTVQVIVEGEPGAGRGFRLVSRPASDDEAAWQTHSAGTIVAELPEARAAARPDFAALAARSPGRMEHDAFYALIESVGYSTGPNFRCLREIGQGPDESWCRLEATGRIDDGAIHPGLIDSILQTVLPACDTSAAEMLSGNNVLIPLHMGSVRLLGSLAGPLYCHTRIAVSPGLVKATVTTYAADGSVVLEIDDFLLKQTDRDTLYQQMRRDDCGLVHALSWNEIAAGVPASALAPTTGWVAVRAAGGDWGDGLIARLQGQGIVPLELRPDGLTDVAARLSAWAERGGFTALQIVFDASGAESAGDDSTADTLESDHRTWVGGLLELVHGLGRAALPQTIRLWIVTNQAQTVVREDRSIRPGSLVGGALWAFGRTLSHEFPELWGGLVDVEAKQSDEGLAALTAIFDGSGPEAVAGEDHLALRRGGRVFAARLVAQPGAKPGQGSGPVASATEAYYLDVGPRHTLDDLTFKTRPRRAPGAGEVEVAIVAAGLNFRDVLNALGQYPGEAGLLGFEATGRVVRRGAGITDLEEGDSVVVLASPGCIGSHVTVSRAQVVAKPKRLSFAEATTLPATFLTAHYALSVLAKIKPGDRILIHAAAGGVGMAAVQLALRAGAEVFATVGSQDKRDALSALGVTHLFNSRNTDFAAEIKAVTGGAGVDIILNSLNGDFIPASFSVLAKGGRFLEMGKIGIWDDARVTALDPTIFYRPFDLAAVSRDDPATIAAMVADLFPLFDSGALRPLPVTMFPLHQAEDGFRYMAQARHIGKIVLSRDSEDRQSLIRERGPVSPEATYCVTGGLGALGLKVARWLADEGARHLVLTGRNAPNPTAEAAIAQLREAGVAVEIVAADVALAEDVGRVMAQIDASMPPLKGIVHAAGLLADGMIPDLTWPRFATVMAPKLRGAWNLHVATRDRTLDFFVLFSSVAAVIGNLGQGNYAAANGFMDGLAAYRRLLSLPATSVNWGPWAEAGMAAALSGDRFGAMGIRGLNPDQALRVLKHVLKEDLTQPAIVDADWRAFAASQGIDTQRGLYAALVSATGAGEQVETAAAVGRAIVEELRAVLAVERPGLLRSYLQELARHTLGYGEGEAIALDQPLVAQGFDSLMSVDMRNRLNRSLGKTLPASLLFDYPTLDKIATFLLSDIIVLEDETNTAAAPAPAQSAEALLRELEDLIAR</sequence>
<dbReference type="RefSeq" id="WP_074770223.1">
    <property type="nucleotide sequence ID" value="NZ_FNWO01000016.1"/>
</dbReference>
<dbReference type="Pfam" id="PF13602">
    <property type="entry name" value="ADH_zinc_N_2"/>
    <property type="match status" value="1"/>
</dbReference>
<dbReference type="InterPro" id="IPR020841">
    <property type="entry name" value="PKS_Beta-ketoAc_synthase_dom"/>
</dbReference>
<evidence type="ECO:0000259" key="7">
    <source>
        <dbReference type="PROSITE" id="PS50075"/>
    </source>
</evidence>
<dbReference type="CDD" id="cd00833">
    <property type="entry name" value="PKS"/>
    <property type="match status" value="1"/>
</dbReference>
<dbReference type="Gene3D" id="3.10.129.110">
    <property type="entry name" value="Polyketide synthase dehydratase"/>
    <property type="match status" value="1"/>
</dbReference>
<dbReference type="Pfam" id="PF21089">
    <property type="entry name" value="PKS_DH_N"/>
    <property type="match status" value="1"/>
</dbReference>
<reference evidence="11" key="1">
    <citation type="submission" date="2016-10" db="EMBL/GenBank/DDBJ databases">
        <authorList>
            <person name="Varghese N."/>
            <person name="Submissions S."/>
        </authorList>
    </citation>
    <scope>NUCLEOTIDE SEQUENCE [LARGE SCALE GENOMIC DNA]</scope>
    <source>
        <strain evidence="11">DSM 13234</strain>
    </source>
</reference>
<dbReference type="Proteomes" id="UP000182983">
    <property type="component" value="Unassembled WGS sequence"/>
</dbReference>
<dbReference type="GO" id="GO:0005886">
    <property type="term" value="C:plasma membrane"/>
    <property type="evidence" value="ECO:0007669"/>
    <property type="project" value="TreeGrafter"/>
</dbReference>
<dbReference type="PROSITE" id="PS52019">
    <property type="entry name" value="PKS_MFAS_DH"/>
    <property type="match status" value="1"/>
</dbReference>
<dbReference type="InterPro" id="IPR013968">
    <property type="entry name" value="PKS_KR"/>
</dbReference>
<dbReference type="InterPro" id="IPR016036">
    <property type="entry name" value="Malonyl_transacylase_ACP-bd"/>
</dbReference>
<feature type="domain" description="Carrier" evidence="7">
    <location>
        <begin position="2095"/>
        <end position="2170"/>
    </location>
</feature>
<dbReference type="PANTHER" id="PTHR43775">
    <property type="entry name" value="FATTY ACID SYNTHASE"/>
    <property type="match status" value="1"/>
</dbReference>
<evidence type="ECO:0000313" key="11">
    <source>
        <dbReference type="Proteomes" id="UP000182983"/>
    </source>
</evidence>
<dbReference type="Gene3D" id="3.40.47.10">
    <property type="match status" value="1"/>
</dbReference>
<keyword evidence="3 10" id="KW-0808">Transferase</keyword>
<dbReference type="InterPro" id="IPR009081">
    <property type="entry name" value="PP-bd_ACP"/>
</dbReference>
<dbReference type="InterPro" id="IPR011032">
    <property type="entry name" value="GroES-like_sf"/>
</dbReference>
<dbReference type="SMART" id="SM00826">
    <property type="entry name" value="PKS_DH"/>
    <property type="match status" value="1"/>
</dbReference>
<dbReference type="InterPro" id="IPR020807">
    <property type="entry name" value="PKS_DH"/>
</dbReference>
<dbReference type="InterPro" id="IPR013154">
    <property type="entry name" value="ADH-like_N"/>
</dbReference>
<dbReference type="Gene3D" id="1.10.1200.10">
    <property type="entry name" value="ACP-like"/>
    <property type="match status" value="1"/>
</dbReference>
<dbReference type="SMART" id="SM00823">
    <property type="entry name" value="PKS_PP"/>
    <property type="match status" value="1"/>
</dbReference>
<dbReference type="Pfam" id="PF08240">
    <property type="entry name" value="ADH_N"/>
    <property type="match status" value="1"/>
</dbReference>
<dbReference type="InterPro" id="IPR016039">
    <property type="entry name" value="Thiolase-like"/>
</dbReference>
<dbReference type="Gene3D" id="3.40.366.10">
    <property type="entry name" value="Malonyl-Coenzyme A Acyl Carrier Protein, domain 2"/>
    <property type="match status" value="1"/>
</dbReference>
<evidence type="ECO:0000256" key="4">
    <source>
        <dbReference type="ARBA" id="ARBA00023268"/>
    </source>
</evidence>
<dbReference type="PROSITE" id="PS50075">
    <property type="entry name" value="CARRIER"/>
    <property type="match status" value="1"/>
</dbReference>
<dbReference type="GO" id="GO:0006633">
    <property type="term" value="P:fatty acid biosynthetic process"/>
    <property type="evidence" value="ECO:0007669"/>
    <property type="project" value="InterPro"/>
</dbReference>
<keyword evidence="11" id="KW-1185">Reference proteome</keyword>
<dbReference type="InterPro" id="IPR036736">
    <property type="entry name" value="ACP-like_sf"/>
</dbReference>
<dbReference type="InterPro" id="IPR049551">
    <property type="entry name" value="PKS_DH_C"/>
</dbReference>
<dbReference type="SUPFAM" id="SSF47336">
    <property type="entry name" value="ACP-like"/>
    <property type="match status" value="1"/>
</dbReference>
<feature type="region of interest" description="N-terminal hotdog fold" evidence="6">
    <location>
        <begin position="945"/>
        <end position="1073"/>
    </location>
</feature>
<dbReference type="InterPro" id="IPR014030">
    <property type="entry name" value="Ketoacyl_synth_N"/>
</dbReference>
<dbReference type="SMART" id="SM00822">
    <property type="entry name" value="PKS_KR"/>
    <property type="match status" value="1"/>
</dbReference>
<dbReference type="OrthoDB" id="9778690at2"/>
<dbReference type="SUPFAM" id="SSF55048">
    <property type="entry name" value="Probable ACP-binding domain of malonyl-CoA ACP transacylase"/>
    <property type="match status" value="1"/>
</dbReference>
<dbReference type="InterPro" id="IPR020843">
    <property type="entry name" value="ER"/>
</dbReference>
<gene>
    <name evidence="10" type="ORF">SAMN04244559_03129</name>
</gene>
<dbReference type="InterPro" id="IPR036291">
    <property type="entry name" value="NAD(P)-bd_dom_sf"/>
</dbReference>
<dbReference type="Gene3D" id="3.40.50.720">
    <property type="entry name" value="NAD(P)-binding Rossmann-like Domain"/>
    <property type="match status" value="3"/>
</dbReference>
<dbReference type="Pfam" id="PF00698">
    <property type="entry name" value="Acyl_transf_1"/>
    <property type="match status" value="1"/>
</dbReference>
<dbReference type="SUPFAM" id="SSF51735">
    <property type="entry name" value="NAD(P)-binding Rossmann-fold domains"/>
    <property type="match status" value="3"/>
</dbReference>
<dbReference type="InterPro" id="IPR014031">
    <property type="entry name" value="Ketoacyl_synth_C"/>
</dbReference>
<dbReference type="SUPFAM" id="SSF53901">
    <property type="entry name" value="Thiolase-like"/>
    <property type="match status" value="1"/>
</dbReference>
<dbReference type="CDD" id="cd08955">
    <property type="entry name" value="KR_2_FAS_SDR_x"/>
    <property type="match status" value="1"/>
</dbReference>
<dbReference type="PANTHER" id="PTHR43775:SF37">
    <property type="entry name" value="SI:DKEY-61P9.11"/>
    <property type="match status" value="1"/>
</dbReference>
<dbReference type="InterPro" id="IPR057326">
    <property type="entry name" value="KR_dom"/>
</dbReference>
<evidence type="ECO:0000256" key="3">
    <source>
        <dbReference type="ARBA" id="ARBA00022679"/>
    </source>
</evidence>
<proteinExistence type="predicted"/>
<keyword evidence="4" id="KW-0511">Multifunctional enzyme</keyword>
<feature type="domain" description="Ketosynthase family 3 (KS3)" evidence="8">
    <location>
        <begin position="41"/>
        <end position="469"/>
    </location>
</feature>
<keyword evidence="1" id="KW-0596">Phosphopantetheine</keyword>
<evidence type="ECO:0000256" key="2">
    <source>
        <dbReference type="ARBA" id="ARBA00022553"/>
    </source>
</evidence>
<feature type="domain" description="PKS/mFAS DH" evidence="9">
    <location>
        <begin position="945"/>
        <end position="1232"/>
    </location>
</feature>
<evidence type="ECO:0000259" key="8">
    <source>
        <dbReference type="PROSITE" id="PS52004"/>
    </source>
</evidence>
<dbReference type="SMART" id="SM01294">
    <property type="entry name" value="PKS_PP_betabranch"/>
    <property type="match status" value="1"/>
</dbReference>
<dbReference type="InterPro" id="IPR001227">
    <property type="entry name" value="Ac_transferase_dom_sf"/>
</dbReference>
<dbReference type="InterPro" id="IPR020806">
    <property type="entry name" value="PKS_PP-bd"/>
</dbReference>
<feature type="region of interest" description="C-terminal hotdog fold" evidence="6">
    <location>
        <begin position="1089"/>
        <end position="1232"/>
    </location>
</feature>
<dbReference type="InterPro" id="IPR050091">
    <property type="entry name" value="PKS_NRPS_Biosynth_Enz"/>
</dbReference>
<dbReference type="Gene3D" id="3.90.180.10">
    <property type="entry name" value="Medium-chain alcohol dehydrogenases, catalytic domain"/>
    <property type="match status" value="1"/>
</dbReference>
<dbReference type="EMBL" id="FNWO01000016">
    <property type="protein sequence ID" value="SEH60374.1"/>
    <property type="molecule type" value="Genomic_DNA"/>
</dbReference>
<dbReference type="Pfam" id="PF00550">
    <property type="entry name" value="PP-binding"/>
    <property type="match status" value="1"/>
</dbReference>
<feature type="active site" description="Proton acceptor; for dehydratase activity" evidence="6">
    <location>
        <position position="979"/>
    </location>
</feature>
<evidence type="ECO:0000256" key="1">
    <source>
        <dbReference type="ARBA" id="ARBA00022450"/>
    </source>
</evidence>
<dbReference type="InterPro" id="IPR032821">
    <property type="entry name" value="PKS_assoc"/>
</dbReference>
<dbReference type="InterPro" id="IPR042104">
    <property type="entry name" value="PKS_dehydratase_sf"/>
</dbReference>
<accession>A0A1H6JDS4</accession>
<dbReference type="GO" id="GO:0004312">
    <property type="term" value="F:fatty acid synthase activity"/>
    <property type="evidence" value="ECO:0007669"/>
    <property type="project" value="TreeGrafter"/>
</dbReference>
<dbReference type="GO" id="GO:0004315">
    <property type="term" value="F:3-oxoacyl-[acyl-carrier-protein] synthase activity"/>
    <property type="evidence" value="ECO:0007669"/>
    <property type="project" value="InterPro"/>
</dbReference>
<evidence type="ECO:0000259" key="9">
    <source>
        <dbReference type="PROSITE" id="PS52019"/>
    </source>
</evidence>